<organism evidence="4 5">
    <name type="scientific">Penicillium hetheringtonii</name>
    <dbReference type="NCBI Taxonomy" id="911720"/>
    <lineage>
        <taxon>Eukaryota</taxon>
        <taxon>Fungi</taxon>
        <taxon>Dikarya</taxon>
        <taxon>Ascomycota</taxon>
        <taxon>Pezizomycotina</taxon>
        <taxon>Eurotiomycetes</taxon>
        <taxon>Eurotiomycetidae</taxon>
        <taxon>Eurotiales</taxon>
        <taxon>Aspergillaceae</taxon>
        <taxon>Penicillium</taxon>
    </lineage>
</organism>
<dbReference type="InterPro" id="IPR036420">
    <property type="entry name" value="BRCT_dom_sf"/>
</dbReference>
<evidence type="ECO:0000256" key="1">
    <source>
        <dbReference type="SAM" id="MobiDB-lite"/>
    </source>
</evidence>
<dbReference type="SUPFAM" id="SSF142921">
    <property type="entry name" value="WGR domain-like"/>
    <property type="match status" value="1"/>
</dbReference>
<evidence type="ECO:0000259" key="2">
    <source>
        <dbReference type="PROSITE" id="PS50172"/>
    </source>
</evidence>
<dbReference type="Gene3D" id="3.40.50.10190">
    <property type="entry name" value="BRCT domain"/>
    <property type="match status" value="1"/>
</dbReference>
<accession>A0AAD6DE46</accession>
<evidence type="ECO:0000313" key="4">
    <source>
        <dbReference type="EMBL" id="KAJ5575077.1"/>
    </source>
</evidence>
<feature type="region of interest" description="Disordered" evidence="1">
    <location>
        <begin position="99"/>
        <end position="118"/>
    </location>
</feature>
<reference evidence="4 5" key="1">
    <citation type="journal article" date="2023" name="IMA Fungus">
        <title>Comparative genomic study of the Penicillium genus elucidates a diverse pangenome and 15 lateral gene transfer events.</title>
        <authorList>
            <person name="Petersen C."/>
            <person name="Sorensen T."/>
            <person name="Nielsen M.R."/>
            <person name="Sondergaard T.E."/>
            <person name="Sorensen J.L."/>
            <person name="Fitzpatrick D.A."/>
            <person name="Frisvad J.C."/>
            <person name="Nielsen K.L."/>
        </authorList>
    </citation>
    <scope>NUCLEOTIDE SEQUENCE [LARGE SCALE GENOMIC DNA]</scope>
    <source>
        <strain evidence="4 5">IBT 29057</strain>
    </source>
</reference>
<name>A0AAD6DE46_9EURO</name>
<dbReference type="InterPro" id="IPR008893">
    <property type="entry name" value="WGR_domain"/>
</dbReference>
<comment type="caution">
    <text evidence="4">The sequence shown here is derived from an EMBL/GenBank/DDBJ whole genome shotgun (WGS) entry which is preliminary data.</text>
</comment>
<dbReference type="InterPro" id="IPR001357">
    <property type="entry name" value="BRCT_dom"/>
</dbReference>
<evidence type="ECO:0000313" key="5">
    <source>
        <dbReference type="Proteomes" id="UP001216150"/>
    </source>
</evidence>
<keyword evidence="5" id="KW-1185">Reference proteome</keyword>
<dbReference type="PROSITE" id="PS50172">
    <property type="entry name" value="BRCT"/>
    <property type="match status" value="1"/>
</dbReference>
<dbReference type="Pfam" id="PF00533">
    <property type="entry name" value="BRCT"/>
    <property type="match status" value="1"/>
</dbReference>
<gene>
    <name evidence="4" type="ORF">N7450_008976</name>
</gene>
<evidence type="ECO:0008006" key="6">
    <source>
        <dbReference type="Google" id="ProtNLM"/>
    </source>
</evidence>
<dbReference type="EMBL" id="JAQJAC010000008">
    <property type="protein sequence ID" value="KAJ5575077.1"/>
    <property type="molecule type" value="Genomic_DNA"/>
</dbReference>
<feature type="region of interest" description="Disordered" evidence="1">
    <location>
        <begin position="314"/>
        <end position="352"/>
    </location>
</feature>
<feature type="domain" description="WGR" evidence="3">
    <location>
        <begin position="137"/>
        <end position="234"/>
    </location>
</feature>
<feature type="domain" description="BRCT" evidence="2">
    <location>
        <begin position="1"/>
        <end position="92"/>
    </location>
</feature>
<feature type="region of interest" description="Disordered" evidence="1">
    <location>
        <begin position="267"/>
        <end position="286"/>
    </location>
</feature>
<dbReference type="InterPro" id="IPR036930">
    <property type="entry name" value="WGR_dom_sf"/>
</dbReference>
<sequence length="352" mass="39749">MGKSFERVRLCTVGKLKDADKIPGWVRANGGEYTKDVDGRTTHLVTTKEAYIQNVPEVQTAKTLKKVKIVNFDWLEDSLLSKTRRPLKEAPYIWETIISGKPPDPAPSPTPQKKPWDPFLRLSRKGAKGVPRGMRRPYHEPDDGDIWEATLVRTCNPPHRREKYQLAIIQSIAKRPTYATYAKYSRVGLSKVELLAPPLKNPSAAMKKFMEFFKEQTGVEWADRKTEKLPPPKCNDDGEPLPPHEGWYHMETHTNLFTDYLKSWQQPTGPSGADIHGQSGLMTDDSNLQSTDLAAISEELSQNHALLASLISKDLEISDGVKPTEEEKDEEDSVREDLIRSLTCTEDGKSNK</sequence>
<dbReference type="SUPFAM" id="SSF52113">
    <property type="entry name" value="BRCT domain"/>
    <property type="match status" value="1"/>
</dbReference>
<protein>
    <recommendedName>
        <fullName evidence="6">BRCT domain-containing protein</fullName>
    </recommendedName>
</protein>
<feature type="compositionally biased region" description="Pro residues" evidence="1">
    <location>
        <begin position="102"/>
        <end position="112"/>
    </location>
</feature>
<evidence type="ECO:0000259" key="3">
    <source>
        <dbReference type="PROSITE" id="PS51977"/>
    </source>
</evidence>
<dbReference type="PROSITE" id="PS51977">
    <property type="entry name" value="WGR"/>
    <property type="match status" value="1"/>
</dbReference>
<proteinExistence type="predicted"/>
<dbReference type="AlphaFoldDB" id="A0AAD6DE46"/>
<dbReference type="Proteomes" id="UP001216150">
    <property type="component" value="Unassembled WGS sequence"/>
</dbReference>